<proteinExistence type="predicted"/>
<accession>A0A5B7DLP3</accession>
<reference evidence="1 2" key="1">
    <citation type="submission" date="2019-05" db="EMBL/GenBank/DDBJ databases">
        <title>Another draft genome of Portunus trituberculatus and its Hox gene families provides insights of decapod evolution.</title>
        <authorList>
            <person name="Jeong J.-H."/>
            <person name="Song I."/>
            <person name="Kim S."/>
            <person name="Choi T."/>
            <person name="Kim D."/>
            <person name="Ryu S."/>
            <person name="Kim W."/>
        </authorList>
    </citation>
    <scope>NUCLEOTIDE SEQUENCE [LARGE SCALE GENOMIC DNA]</scope>
    <source>
        <tissue evidence="1">Muscle</tissue>
    </source>
</reference>
<organism evidence="1 2">
    <name type="scientific">Portunus trituberculatus</name>
    <name type="common">Swimming crab</name>
    <name type="synonym">Neptunus trituberculatus</name>
    <dbReference type="NCBI Taxonomy" id="210409"/>
    <lineage>
        <taxon>Eukaryota</taxon>
        <taxon>Metazoa</taxon>
        <taxon>Ecdysozoa</taxon>
        <taxon>Arthropoda</taxon>
        <taxon>Crustacea</taxon>
        <taxon>Multicrustacea</taxon>
        <taxon>Malacostraca</taxon>
        <taxon>Eumalacostraca</taxon>
        <taxon>Eucarida</taxon>
        <taxon>Decapoda</taxon>
        <taxon>Pleocyemata</taxon>
        <taxon>Brachyura</taxon>
        <taxon>Eubrachyura</taxon>
        <taxon>Portunoidea</taxon>
        <taxon>Portunidae</taxon>
        <taxon>Portuninae</taxon>
        <taxon>Portunus</taxon>
    </lineage>
</organism>
<sequence length="91" mass="10343">MGAVLLRPRAEQGALRAAVRDALASGAPQYRRYHHLITGPQHHNQRHATHNKPLQNPPLASFTTELLHRNGQSRYENPKILYIFQHRPVPG</sequence>
<protein>
    <submittedName>
        <fullName evidence="1">Uncharacterized protein</fullName>
    </submittedName>
</protein>
<evidence type="ECO:0000313" key="1">
    <source>
        <dbReference type="EMBL" id="MPC22481.1"/>
    </source>
</evidence>
<dbReference type="Proteomes" id="UP000324222">
    <property type="component" value="Unassembled WGS sequence"/>
</dbReference>
<evidence type="ECO:0000313" key="2">
    <source>
        <dbReference type="Proteomes" id="UP000324222"/>
    </source>
</evidence>
<gene>
    <name evidence="1" type="ORF">E2C01_015497</name>
</gene>
<keyword evidence="2" id="KW-1185">Reference proteome</keyword>
<comment type="caution">
    <text evidence="1">The sequence shown here is derived from an EMBL/GenBank/DDBJ whole genome shotgun (WGS) entry which is preliminary data.</text>
</comment>
<dbReference type="EMBL" id="VSRR010001093">
    <property type="protein sequence ID" value="MPC22481.1"/>
    <property type="molecule type" value="Genomic_DNA"/>
</dbReference>
<dbReference type="AlphaFoldDB" id="A0A5B7DLP3"/>
<name>A0A5B7DLP3_PORTR</name>